<name>A0ABV8AFQ6_9FLAO</name>
<comment type="caution">
    <text evidence="14">The sequence shown here is derived from an EMBL/GenBank/DDBJ whole genome shotgun (WGS) entry which is preliminary data.</text>
</comment>
<evidence type="ECO:0000259" key="13">
    <source>
        <dbReference type="PROSITE" id="PS50198"/>
    </source>
</evidence>
<feature type="domain" description="PpiC" evidence="13">
    <location>
        <begin position="356"/>
        <end position="462"/>
    </location>
</feature>
<gene>
    <name evidence="14" type="ORF">ACFOSX_06340</name>
</gene>
<dbReference type="Pfam" id="PF13145">
    <property type="entry name" value="Rotamase_2"/>
    <property type="match status" value="1"/>
</dbReference>
<evidence type="ECO:0000256" key="9">
    <source>
        <dbReference type="ARBA" id="ARBA00040743"/>
    </source>
</evidence>
<keyword evidence="6 12" id="KW-0472">Membrane</keyword>
<comment type="similarity">
    <text evidence="8">Belongs to the PpiD chaperone family.</text>
</comment>
<evidence type="ECO:0000313" key="15">
    <source>
        <dbReference type="Proteomes" id="UP001595812"/>
    </source>
</evidence>
<keyword evidence="15" id="KW-1185">Reference proteome</keyword>
<keyword evidence="4 12" id="KW-0812">Transmembrane</keyword>
<evidence type="ECO:0000256" key="3">
    <source>
        <dbReference type="ARBA" id="ARBA00022519"/>
    </source>
</evidence>
<evidence type="ECO:0000256" key="11">
    <source>
        <dbReference type="PROSITE-ProRule" id="PRU00278"/>
    </source>
</evidence>
<dbReference type="Pfam" id="PF13616">
    <property type="entry name" value="Rotamase_3"/>
    <property type="match status" value="1"/>
</dbReference>
<dbReference type="Proteomes" id="UP001595812">
    <property type="component" value="Unassembled WGS sequence"/>
</dbReference>
<feature type="transmembrane region" description="Helical" evidence="12">
    <location>
        <begin position="12"/>
        <end position="31"/>
    </location>
</feature>
<dbReference type="SUPFAM" id="SSF109998">
    <property type="entry name" value="Triger factor/SurA peptide-binding domain-like"/>
    <property type="match status" value="1"/>
</dbReference>
<keyword evidence="11" id="KW-0413">Isomerase</keyword>
<evidence type="ECO:0000256" key="2">
    <source>
        <dbReference type="ARBA" id="ARBA00022475"/>
    </source>
</evidence>
<dbReference type="InterPro" id="IPR046357">
    <property type="entry name" value="PPIase_dom_sf"/>
</dbReference>
<evidence type="ECO:0000256" key="8">
    <source>
        <dbReference type="ARBA" id="ARBA00038408"/>
    </source>
</evidence>
<dbReference type="Pfam" id="PF13623">
    <property type="entry name" value="SurA_N_2"/>
    <property type="match status" value="1"/>
</dbReference>
<evidence type="ECO:0000256" key="10">
    <source>
        <dbReference type="ARBA" id="ARBA00042775"/>
    </source>
</evidence>
<keyword evidence="7" id="KW-0143">Chaperone</keyword>
<keyword evidence="3" id="KW-0997">Cell inner membrane</keyword>
<reference evidence="15" key="1">
    <citation type="journal article" date="2019" name="Int. J. Syst. Evol. Microbiol.">
        <title>The Global Catalogue of Microorganisms (GCM) 10K type strain sequencing project: providing services to taxonomists for standard genome sequencing and annotation.</title>
        <authorList>
            <consortium name="The Broad Institute Genomics Platform"/>
            <consortium name="The Broad Institute Genome Sequencing Center for Infectious Disease"/>
            <person name="Wu L."/>
            <person name="Ma J."/>
        </authorList>
    </citation>
    <scope>NUCLEOTIDE SEQUENCE [LARGE SCALE GENOMIC DNA]</scope>
    <source>
        <strain evidence="15">CECT 8979</strain>
    </source>
</reference>
<evidence type="ECO:0000256" key="4">
    <source>
        <dbReference type="ARBA" id="ARBA00022692"/>
    </source>
</evidence>
<organism evidence="14 15">
    <name type="scientific">Winogradskyella maritima</name>
    <dbReference type="NCBI Taxonomy" id="1517766"/>
    <lineage>
        <taxon>Bacteria</taxon>
        <taxon>Pseudomonadati</taxon>
        <taxon>Bacteroidota</taxon>
        <taxon>Flavobacteriia</taxon>
        <taxon>Flavobacteriales</taxon>
        <taxon>Flavobacteriaceae</taxon>
        <taxon>Winogradskyella</taxon>
    </lineage>
</organism>
<dbReference type="EMBL" id="JBHSAT010000004">
    <property type="protein sequence ID" value="MFC3876847.1"/>
    <property type="molecule type" value="Genomic_DNA"/>
</dbReference>
<evidence type="ECO:0000256" key="5">
    <source>
        <dbReference type="ARBA" id="ARBA00022989"/>
    </source>
</evidence>
<evidence type="ECO:0000256" key="12">
    <source>
        <dbReference type="SAM" id="Phobius"/>
    </source>
</evidence>
<evidence type="ECO:0000313" key="14">
    <source>
        <dbReference type="EMBL" id="MFC3876847.1"/>
    </source>
</evidence>
<evidence type="ECO:0000256" key="6">
    <source>
        <dbReference type="ARBA" id="ARBA00023136"/>
    </source>
</evidence>
<keyword evidence="11" id="KW-0697">Rotamase</keyword>
<dbReference type="InterPro" id="IPR027304">
    <property type="entry name" value="Trigger_fact/SurA_dom_sf"/>
</dbReference>
<dbReference type="InterPro" id="IPR000297">
    <property type="entry name" value="PPIase_PpiC"/>
</dbReference>
<dbReference type="PANTHER" id="PTHR47529">
    <property type="entry name" value="PEPTIDYL-PROLYL CIS-TRANS ISOMERASE D"/>
    <property type="match status" value="1"/>
</dbReference>
<evidence type="ECO:0000256" key="1">
    <source>
        <dbReference type="ARBA" id="ARBA00004382"/>
    </source>
</evidence>
<keyword evidence="5 12" id="KW-1133">Transmembrane helix</keyword>
<comment type="subcellular location">
    <subcellularLocation>
        <location evidence="1">Cell inner membrane</location>
        <topology evidence="1">Single-pass type II membrane protein</topology>
        <orientation evidence="1">Periplasmic side</orientation>
    </subcellularLocation>
</comment>
<evidence type="ECO:0000256" key="7">
    <source>
        <dbReference type="ARBA" id="ARBA00023186"/>
    </source>
</evidence>
<accession>A0ABV8AFQ6</accession>
<protein>
    <recommendedName>
        <fullName evidence="9">Periplasmic chaperone PpiD</fullName>
    </recommendedName>
    <alternativeName>
        <fullName evidence="10">Periplasmic folding chaperone</fullName>
    </alternativeName>
</protein>
<sequence length="716" mass="79611">MAVLNKIRQRSMVLILVIAMALFAFVIGDLFRNSDALTGSSVDTIATVNGEDINREEFMFKVENLQRRMGPNSTSVQTMNNVYNQELRRIILQTEYDKLGLSVEKDQMRELLQNSFGSYPEFQNQDSIFDVNRMNAFIANLKEIAPQPAPLSTFQINYQQWNENEQAIAAGALQNDYFNLIKAGLGATVAEAQDEYVADAKKVDVRYVQVPFTSIADSLVEVSKSEIKAYMEKNKEKYQVDATREIIYVQFDEVASPEDETIMKDNLLTLKNDRVEFVSAERPNDTIKGFDNTDNIEAFVNANSDLKYNDVFLRGGELPAAHKDSILGTNVGGYYGPYNDNGFYKLSKVLEKETRPDSVKVRHILIPYAGATRVDPTITITAEEAKATADSIFNVASRNRSKFQDLLELSSDKVSNENDGIIEFAYNQSFAPEFKSYSFDNKIGDMDVVETSFGYHVIEILDQTGLNPTVKLATIADKIEPSEETINDVYNAVGKFEIALENGDFRTIAEEKGLSVRPATFKELDENIPGLGSQRQVVRWSFEDDTELNDYKRFPIAGRGFIIAQLVDINEEGLMDVDNATTPVLAEVRKEKKAKMIMDKISATSVDDIASAQGQSVKTASGLTLKNTTLSGAGAEPKIVGAAFGLKEGETSKPIVGDRGVYVLEVTKVTDAPALDNYTAVKNRLSTARRNTVQSKVFTALQEAADIDDNRAKTVY</sequence>
<proteinExistence type="inferred from homology"/>
<dbReference type="InterPro" id="IPR052029">
    <property type="entry name" value="PpiD_chaperone"/>
</dbReference>
<dbReference type="PANTHER" id="PTHR47529:SF1">
    <property type="entry name" value="PERIPLASMIC CHAPERONE PPID"/>
    <property type="match status" value="1"/>
</dbReference>
<dbReference type="Gene3D" id="3.10.50.40">
    <property type="match status" value="2"/>
</dbReference>
<dbReference type="SUPFAM" id="SSF54534">
    <property type="entry name" value="FKBP-like"/>
    <property type="match status" value="1"/>
</dbReference>
<dbReference type="PROSITE" id="PS50198">
    <property type="entry name" value="PPIC_PPIASE_2"/>
    <property type="match status" value="1"/>
</dbReference>
<keyword evidence="2" id="KW-1003">Cell membrane</keyword>
<dbReference type="RefSeq" id="WP_386098139.1">
    <property type="nucleotide sequence ID" value="NZ_JBHSAT010000004.1"/>
</dbReference>